<evidence type="ECO:0000256" key="1">
    <source>
        <dbReference type="SAM" id="MobiDB-lite"/>
    </source>
</evidence>
<dbReference type="Proteomes" id="UP000230066">
    <property type="component" value="Unassembled WGS sequence"/>
</dbReference>
<keyword evidence="3" id="KW-1185">Reference proteome</keyword>
<evidence type="ECO:0000313" key="2">
    <source>
        <dbReference type="EMBL" id="THD20018.1"/>
    </source>
</evidence>
<accession>A0A4E0RE00</accession>
<proteinExistence type="predicted"/>
<comment type="caution">
    <text evidence="2">The sequence shown here is derived from an EMBL/GenBank/DDBJ whole genome shotgun (WGS) entry which is preliminary data.</text>
</comment>
<gene>
    <name evidence="2" type="ORF">D915_009328</name>
</gene>
<organism evidence="2 3">
    <name type="scientific">Fasciola hepatica</name>
    <name type="common">Liver fluke</name>
    <dbReference type="NCBI Taxonomy" id="6192"/>
    <lineage>
        <taxon>Eukaryota</taxon>
        <taxon>Metazoa</taxon>
        <taxon>Spiralia</taxon>
        <taxon>Lophotrochozoa</taxon>
        <taxon>Platyhelminthes</taxon>
        <taxon>Trematoda</taxon>
        <taxon>Digenea</taxon>
        <taxon>Plagiorchiida</taxon>
        <taxon>Echinostomata</taxon>
        <taxon>Echinostomatoidea</taxon>
        <taxon>Fasciolidae</taxon>
        <taxon>Fasciola</taxon>
    </lineage>
</organism>
<reference evidence="2" key="1">
    <citation type="submission" date="2019-03" db="EMBL/GenBank/DDBJ databases">
        <title>Improved annotation for the trematode Fasciola hepatica.</title>
        <authorList>
            <person name="Choi Y.-J."/>
            <person name="Martin J."/>
            <person name="Mitreva M."/>
        </authorList>
    </citation>
    <scope>NUCLEOTIDE SEQUENCE [LARGE SCALE GENOMIC DNA]</scope>
</reference>
<feature type="region of interest" description="Disordered" evidence="1">
    <location>
        <begin position="87"/>
        <end position="107"/>
    </location>
</feature>
<dbReference type="AlphaFoldDB" id="A0A4E0RE00"/>
<dbReference type="EMBL" id="JXXN02005254">
    <property type="protein sequence ID" value="THD20018.1"/>
    <property type="molecule type" value="Genomic_DNA"/>
</dbReference>
<name>A0A4E0RE00_FASHE</name>
<evidence type="ECO:0000313" key="3">
    <source>
        <dbReference type="Proteomes" id="UP000230066"/>
    </source>
</evidence>
<sequence length="380" mass="43086">MKSETSVLEGHPWCKVRLGCIATYSNDSHVSLSYHNYLGLTQNSYCDCHYCRGFANKSFTRLHFFLVDVRARFGYLMRLLEQSRKDVESGTPASRSETPVRTDDSSVSVPELLATIRTLLGNPRSSVDLHTWDQKLDHMDLFELEKEFTSMLNSSDHSALESTLCTLFSSVVPGTEGVTVYVSQTFQFVCEVIFKFHVSRTNKPLSKNLVHTINGMLSSSDSRSFVLDKLAPTVLLIPGHHQCAFIMNLIGKLSFEDKNKLLLRIVHFLYSILFSTEISWPLETFPVLQNLLDKGTHPELWTSSTYASVCRGFFYQVQQNTSLNTCPQFSNLLMHFIRQHGSALTDDASWDLLTHVAEQHNTFLRTPLLNLIISCKPTVV</sequence>
<protein>
    <submittedName>
        <fullName evidence="2">Uncharacterized protein</fullName>
    </submittedName>
</protein>
<dbReference type="Gene3D" id="1.25.40.480">
    <property type="match status" value="1"/>
</dbReference>